<dbReference type="RefSeq" id="WP_003804817.1">
    <property type="nucleotide sequence ID" value="NZ_CP159279.1"/>
</dbReference>
<organism evidence="1">
    <name type="scientific">Arthrobacter sp. K5</name>
    <dbReference type="NCBI Taxonomy" id="2839623"/>
    <lineage>
        <taxon>Bacteria</taxon>
        <taxon>Bacillati</taxon>
        <taxon>Actinomycetota</taxon>
        <taxon>Actinomycetes</taxon>
        <taxon>Micrococcales</taxon>
        <taxon>Micrococcaceae</taxon>
        <taxon>Arthrobacter</taxon>
    </lineage>
</organism>
<accession>A0AAU8EV61</accession>
<protein>
    <submittedName>
        <fullName evidence="1">Uncharacterized protein</fullName>
    </submittedName>
</protein>
<dbReference type="AlphaFoldDB" id="A0AAU8EV61"/>
<dbReference type="EMBL" id="CP159279">
    <property type="protein sequence ID" value="XCH12497.1"/>
    <property type="molecule type" value="Genomic_DNA"/>
</dbReference>
<evidence type="ECO:0000313" key="1">
    <source>
        <dbReference type="EMBL" id="XCH12497.1"/>
    </source>
</evidence>
<sequence>MEIFGIALLVLVLVAAAATVGAILRDGRGHTPPEHSVRDWSALDLPSSNYTMRIF</sequence>
<proteinExistence type="predicted"/>
<name>A0AAU8EV61_9MICC</name>
<gene>
    <name evidence="1" type="ORF">ABRP34_05770</name>
</gene>
<reference evidence="1" key="1">
    <citation type="submission" date="2024-06" db="EMBL/GenBank/DDBJ databases">
        <title>Biodegradation of dimethachlon by Arthrobacter sp. K5: mechanistic insights and ecological implications.</title>
        <authorList>
            <person name="Hu S."/>
            <person name="Lu P."/>
        </authorList>
    </citation>
    <scope>NUCLEOTIDE SEQUENCE</scope>
    <source>
        <strain evidence="1">K5</strain>
    </source>
</reference>